<name>A0A485LXB4_9ZZZZ</name>
<accession>A0A485LXB4</accession>
<protein>
    <submittedName>
        <fullName evidence="1">Uncharacterized protein</fullName>
    </submittedName>
</protein>
<sequence>MGYMGLDGMLIQAKKLKNLQGNAERKANILCLWIIRINKGILTWENP</sequence>
<gene>
    <name evidence="1" type="ORF">SCFA_1980006</name>
</gene>
<evidence type="ECO:0000313" key="1">
    <source>
        <dbReference type="EMBL" id="VFU13011.1"/>
    </source>
</evidence>
<reference evidence="1" key="1">
    <citation type="submission" date="2019-03" db="EMBL/GenBank/DDBJ databases">
        <authorList>
            <person name="Hao L."/>
        </authorList>
    </citation>
    <scope>NUCLEOTIDE SEQUENCE</scope>
</reference>
<proteinExistence type="predicted"/>
<dbReference type="AlphaFoldDB" id="A0A485LXB4"/>
<dbReference type="EMBL" id="CAADRN010000110">
    <property type="protein sequence ID" value="VFU13011.1"/>
    <property type="molecule type" value="Genomic_DNA"/>
</dbReference>
<organism evidence="1">
    <name type="scientific">anaerobic digester metagenome</name>
    <dbReference type="NCBI Taxonomy" id="1263854"/>
    <lineage>
        <taxon>unclassified sequences</taxon>
        <taxon>metagenomes</taxon>
        <taxon>ecological metagenomes</taxon>
    </lineage>
</organism>